<reference evidence="1" key="2">
    <citation type="journal article" date="2011" name="J. Bacteriol.">
        <title>Long-chain N-acyl amino acid synthases are linked to the putative PEP-CTERM/exosortase protein-sorting system in Gram-negative bacteria.</title>
        <authorList>
            <person name="Craig J.W."/>
            <person name="Cherry M.A."/>
            <person name="Brady S.F."/>
        </authorList>
    </citation>
    <scope>NUCLEOTIDE SEQUENCE</scope>
</reference>
<dbReference type="SUPFAM" id="SSF55729">
    <property type="entry name" value="Acyl-CoA N-acyltransferases (Nat)"/>
    <property type="match status" value="1"/>
</dbReference>
<dbReference type="InterPro" id="IPR016181">
    <property type="entry name" value="Acyl_CoA_acyltransferase"/>
</dbReference>
<dbReference type="EMBL" id="JF429417">
    <property type="protein sequence ID" value="AAO64428.2"/>
    <property type="molecule type" value="Genomic_DNA"/>
</dbReference>
<proteinExistence type="predicted"/>
<accession>Q6XQK8</accession>
<dbReference type="Gene3D" id="3.40.630.30">
    <property type="match status" value="1"/>
</dbReference>
<evidence type="ECO:0000313" key="1">
    <source>
        <dbReference type="EMBL" id="AAO64428.2"/>
    </source>
</evidence>
<dbReference type="AlphaFoldDB" id="Q6XQK8"/>
<sequence>MRLCPNSNSALPRELALLAPCSSGASGFCQLEVNRSWHATLLEKAQRLRGSVYLEQNAVTPAQLAPGGRHIQEVDDVAWHLLTVERTGEVSGCARFMLHADSASWSDLAISRSALARCETWGGKLRAAVEEELAFARRERLGFVELGGWALKSALRCTTEAARMMLATYALSRWLGGAVGISTANRFCSAPLLRRIGGRAVVASGVELPPYFEPRFNCEVEVLRFDSSNPNPRYGRWIDEVQSSLAAVRIVSA</sequence>
<protein>
    <submittedName>
        <fullName evidence="1">Long chain N-acyltyrosine synthase</fullName>
    </submittedName>
</protein>
<organism evidence="1">
    <name type="scientific">uncultured bacterium CSLF43</name>
    <dbReference type="NCBI Taxonomy" id="1091575"/>
    <lineage>
        <taxon>Bacteria</taxon>
        <taxon>environmental samples</taxon>
    </lineage>
</organism>
<name>Q6XQK8_9BACT</name>
<reference evidence="1" key="1">
    <citation type="journal article" date="2004" name="Appl. Environ. Microbiol.">
        <title>Long-chain N-acyltyrosine synthases from environmental DNA.</title>
        <authorList>
            <person name="Brady S.F."/>
            <person name="Chao C.J."/>
            <person name="Clardy J."/>
        </authorList>
    </citation>
    <scope>NUCLEOTIDE SEQUENCE</scope>
</reference>